<comment type="caution">
    <text evidence="2">The sequence shown here is derived from an EMBL/GenBank/DDBJ whole genome shotgun (WGS) entry which is preliminary data.</text>
</comment>
<reference evidence="2 3" key="1">
    <citation type="journal article" date="2017" name="Int. J. Syst. Evol. Microbiol.">
        <title>Ramlibacter alkalitolerans sp. nov., alkali-tolerant bacterium isolated from soil of ginseng.</title>
        <authorList>
            <person name="Lee D.H."/>
            <person name="Cha C.J."/>
        </authorList>
    </citation>
    <scope>NUCLEOTIDE SEQUENCE [LARGE SCALE GENOMIC DNA]</scope>
    <source>
        <strain evidence="2 3">KACC 19305</strain>
    </source>
</reference>
<keyword evidence="3" id="KW-1185">Reference proteome</keyword>
<protein>
    <submittedName>
        <fullName evidence="2">DUF4148 domain-containing protein</fullName>
    </submittedName>
</protein>
<keyword evidence="1" id="KW-0732">Signal</keyword>
<name>A0ABS1JTA8_9BURK</name>
<evidence type="ECO:0000313" key="2">
    <source>
        <dbReference type="EMBL" id="MBL0427510.1"/>
    </source>
</evidence>
<organism evidence="2 3">
    <name type="scientific">Ramlibacter alkalitolerans</name>
    <dbReference type="NCBI Taxonomy" id="2039631"/>
    <lineage>
        <taxon>Bacteria</taxon>
        <taxon>Pseudomonadati</taxon>
        <taxon>Pseudomonadota</taxon>
        <taxon>Betaproteobacteria</taxon>
        <taxon>Burkholderiales</taxon>
        <taxon>Comamonadaceae</taxon>
        <taxon>Ramlibacter</taxon>
    </lineage>
</organism>
<dbReference type="Proteomes" id="UP000622707">
    <property type="component" value="Unassembled WGS sequence"/>
</dbReference>
<feature type="chain" id="PRO_5046109595" evidence="1">
    <location>
        <begin position="24"/>
        <end position="120"/>
    </location>
</feature>
<evidence type="ECO:0000256" key="1">
    <source>
        <dbReference type="SAM" id="SignalP"/>
    </source>
</evidence>
<dbReference type="InterPro" id="IPR025421">
    <property type="entry name" value="DUF4148"/>
</dbReference>
<dbReference type="EMBL" id="JAEQND010000012">
    <property type="protein sequence ID" value="MBL0427510.1"/>
    <property type="molecule type" value="Genomic_DNA"/>
</dbReference>
<feature type="signal peptide" evidence="1">
    <location>
        <begin position="1"/>
        <end position="23"/>
    </location>
</feature>
<sequence>MHRTIAAAVIALVAASSASSVLADDITVETTPFVSTSSRAQVNAQLQQFRQAGVDPWAQHYDQLAALRSSRTRAQVRADYLQSRQETAALTAEDSGSAWLAARAHGVAASLLAGTPASGQ</sequence>
<accession>A0ABS1JTA8</accession>
<evidence type="ECO:0000313" key="3">
    <source>
        <dbReference type="Proteomes" id="UP000622707"/>
    </source>
</evidence>
<dbReference type="RefSeq" id="WP_201692142.1">
    <property type="nucleotide sequence ID" value="NZ_JAEQND010000012.1"/>
</dbReference>
<gene>
    <name evidence="2" type="ORF">JI746_20520</name>
</gene>
<proteinExistence type="predicted"/>
<dbReference type="Pfam" id="PF13663">
    <property type="entry name" value="DUF4148"/>
    <property type="match status" value="1"/>
</dbReference>